<proteinExistence type="predicted"/>
<evidence type="ECO:0000313" key="2">
    <source>
        <dbReference type="Proteomes" id="UP000001213"/>
    </source>
</evidence>
<sequence length="164" mass="18188">MNQISFLGPIRPTRARDLRAGDEILFPSDVVPGAVLRAVITDLMENEEDRTITINGELIGEEALFSHEAPPLELVDRVVQAGESRPDGRTVIVRGDELWKWIGEKFNDPHGSTEKFVIGAFDRCVNPDTGEPMVEVKLHSLSNRRKIVTAGLEPSATIIFAETR</sequence>
<evidence type="ECO:0000313" key="1">
    <source>
        <dbReference type="EMBL" id="ADG79085.1"/>
    </source>
</evidence>
<dbReference type="AlphaFoldDB" id="D5UR96"/>
<dbReference type="HOGENOM" id="CLU_1618290_0_0_11"/>
<dbReference type="KEGG" id="tpr:Tpau_2481"/>
<protein>
    <submittedName>
        <fullName evidence="1">Uncharacterized protein</fullName>
    </submittedName>
</protein>
<dbReference type="RefSeq" id="WP_013127104.1">
    <property type="nucleotide sequence ID" value="NC_014158.1"/>
</dbReference>
<reference evidence="2" key="1">
    <citation type="submission" date="2010-03" db="EMBL/GenBank/DDBJ databases">
        <title>The complete chromosome of Tsukamurella paurometabola DSM 20162.</title>
        <authorList>
            <consortium name="US DOE Joint Genome Institute (JGI-PGF)"/>
            <person name="Lucas S."/>
            <person name="Copeland A."/>
            <person name="Lapidus A."/>
            <person name="Glavina del Rio T."/>
            <person name="Dalin E."/>
            <person name="Tice H."/>
            <person name="Bruce D."/>
            <person name="Goodwin L."/>
            <person name="Pitluck S."/>
            <person name="Kyrpides N."/>
            <person name="Mavromatis K."/>
            <person name="Ivanova N."/>
            <person name="Mikhailova N."/>
            <person name="Munk A.C."/>
            <person name="Brettin T."/>
            <person name="Detter J.C."/>
            <person name="Tapia R."/>
            <person name="Han C."/>
            <person name="Larimer F."/>
            <person name="Land M."/>
            <person name="Hauser L."/>
            <person name="Markowitz V."/>
            <person name="Cheng J.-F."/>
            <person name="Hugenholtz P."/>
            <person name="Woyke T."/>
            <person name="Wu D."/>
            <person name="Jando M."/>
            <person name="Brambilla E."/>
            <person name="Klenk H.-P."/>
            <person name="Eisen J.A."/>
        </authorList>
    </citation>
    <scope>NUCLEOTIDE SEQUENCE [LARGE SCALE GENOMIC DNA]</scope>
    <source>
        <strain evidence="2">ATCC 8368 / DSM 20162 / CCUG 35730 / CIP 100753 / JCM 10117 / KCTC 9821 / NBRC 16120 / NCIMB 702349 / NCTC 13040</strain>
    </source>
</reference>
<accession>D5UR96</accession>
<dbReference type="Proteomes" id="UP000001213">
    <property type="component" value="Chromosome"/>
</dbReference>
<keyword evidence="2" id="KW-1185">Reference proteome</keyword>
<reference evidence="1 2" key="2">
    <citation type="journal article" date="2011" name="Stand. Genomic Sci.">
        <title>Complete genome sequence of Tsukamurella paurometabola type strain (no. 33).</title>
        <authorList>
            <person name="Munk A.C."/>
            <person name="Lapidus A."/>
            <person name="Lucas S."/>
            <person name="Nolan M."/>
            <person name="Tice H."/>
            <person name="Cheng J.F."/>
            <person name="Del Rio T.G."/>
            <person name="Goodwin L."/>
            <person name="Pitluck S."/>
            <person name="Liolios K."/>
            <person name="Huntemann M."/>
            <person name="Ivanova N."/>
            <person name="Mavromatis K."/>
            <person name="Mikhailova N."/>
            <person name="Pati A."/>
            <person name="Chen A."/>
            <person name="Palaniappan K."/>
            <person name="Tapia R."/>
            <person name="Han C."/>
            <person name="Land M."/>
            <person name="Hauser L."/>
            <person name="Chang Y.J."/>
            <person name="Jeffries C.D."/>
            <person name="Brettin T."/>
            <person name="Yasawong M."/>
            <person name="Brambilla E.M."/>
            <person name="Rohde M."/>
            <person name="Sikorski J."/>
            <person name="Goker M."/>
            <person name="Detter J.C."/>
            <person name="Woyke T."/>
            <person name="Bristow J."/>
            <person name="Eisen J.A."/>
            <person name="Markowitz V."/>
            <person name="Hugenholtz P."/>
            <person name="Kyrpides N.C."/>
            <person name="Klenk H.P."/>
        </authorList>
    </citation>
    <scope>NUCLEOTIDE SEQUENCE [LARGE SCALE GENOMIC DNA]</scope>
    <source>
        <strain evidence="2">ATCC 8368 / DSM 20162 / CCUG 35730 / CIP 100753 / JCM 10117 / KCTC 9821 / NBRC 16120 / NCIMB 702349 / NCTC 13040</strain>
    </source>
</reference>
<organism evidence="1 2">
    <name type="scientific">Tsukamurella paurometabola (strain ATCC 8368 / DSM 20162 / CCUG 35730 / CIP 100753 / JCM 10117 / KCTC 9821 / NBRC 16120 / NCIMB 702349 / NCTC 13040)</name>
    <name type="common">Corynebacterium paurometabolum</name>
    <dbReference type="NCBI Taxonomy" id="521096"/>
    <lineage>
        <taxon>Bacteria</taxon>
        <taxon>Bacillati</taxon>
        <taxon>Actinomycetota</taxon>
        <taxon>Actinomycetes</taxon>
        <taxon>Mycobacteriales</taxon>
        <taxon>Tsukamurellaceae</taxon>
        <taxon>Tsukamurella</taxon>
    </lineage>
</organism>
<dbReference type="STRING" id="521096.Tpau_2481"/>
<dbReference type="EMBL" id="CP001966">
    <property type="protein sequence ID" value="ADG79085.1"/>
    <property type="molecule type" value="Genomic_DNA"/>
</dbReference>
<gene>
    <name evidence="1" type="ordered locus">Tpau_2481</name>
</gene>
<name>D5UR96_TSUPD</name>